<dbReference type="Proteomes" id="UP000441586">
    <property type="component" value="Unassembled WGS sequence"/>
</dbReference>
<sequence>MYTPAITGTGVFTPSQIITNAELVKAFNAYADKTNTQNAGAIEAGEMEPLAHSSEEFILKASGIEQRYVMDKTGVLDPDVMHPKLPQRSDDEPSIMAEMALDAAKKALEQAGRSAADVDLVICAASNLERAYPAVAIEIQQLLGCPGFAFDMNVACSSATFGIQAAADMVRSGSVRAALVVNPEICSGHLEWRDRDCHFIFGDVATATLIERKEDATGAHFEILSTRCATQFSNNIRNNNGYLRRSRPDGVKDRRDMQFMQNGRKVFKEVLPMVSKHIADHMADNEIANTNLKRLWLHQANKAMNDFIGKKVLGRTPEDGEQPNILQDYANTSSAGSIIAFSQNSNDLSVGDLGLICSFGAGYSVGSVILRRNA</sequence>
<dbReference type="AlphaFoldDB" id="A0A6A4RCU2"/>
<dbReference type="PANTHER" id="PTHR34069:SF2">
    <property type="entry name" value="BETA-KETOACYL-[ACYL-CARRIER-PROTEIN] SYNTHASE III"/>
    <property type="match status" value="1"/>
</dbReference>
<evidence type="ECO:0000256" key="1">
    <source>
        <dbReference type="ARBA" id="ARBA00022679"/>
    </source>
</evidence>
<dbReference type="Pfam" id="PF08545">
    <property type="entry name" value="ACP_syn_III"/>
    <property type="match status" value="1"/>
</dbReference>
<dbReference type="GO" id="GO:0004315">
    <property type="term" value="F:3-oxoacyl-[acyl-carrier-protein] synthase activity"/>
    <property type="evidence" value="ECO:0007669"/>
    <property type="project" value="InterPro"/>
</dbReference>
<dbReference type="Gene3D" id="3.40.47.10">
    <property type="match status" value="2"/>
</dbReference>
<evidence type="ECO:0000259" key="3">
    <source>
        <dbReference type="Pfam" id="PF08541"/>
    </source>
</evidence>
<dbReference type="GO" id="GO:0006633">
    <property type="term" value="P:fatty acid biosynthetic process"/>
    <property type="evidence" value="ECO:0007669"/>
    <property type="project" value="InterPro"/>
</dbReference>
<dbReference type="RefSeq" id="WP_158978872.1">
    <property type="nucleotide sequence ID" value="NZ_WSFO01000004.1"/>
</dbReference>
<dbReference type="SUPFAM" id="SSF53901">
    <property type="entry name" value="Thiolase-like"/>
    <property type="match status" value="2"/>
</dbReference>
<name>A0A6A4RCU2_9RHOB</name>
<feature type="domain" description="Beta-ketoacyl-[acyl-carrier-protein] synthase III C-terminal" evidence="3">
    <location>
        <begin position="283"/>
        <end position="371"/>
    </location>
</feature>
<dbReference type="Pfam" id="PF08541">
    <property type="entry name" value="ACP_syn_III_C"/>
    <property type="match status" value="1"/>
</dbReference>
<evidence type="ECO:0000256" key="2">
    <source>
        <dbReference type="ARBA" id="ARBA00023315"/>
    </source>
</evidence>
<dbReference type="InterPro" id="IPR013751">
    <property type="entry name" value="ACP_syn_III_N"/>
</dbReference>
<dbReference type="CDD" id="cd00830">
    <property type="entry name" value="KAS_III"/>
    <property type="match status" value="1"/>
</dbReference>
<gene>
    <name evidence="5" type="ORF">GP644_08990</name>
</gene>
<evidence type="ECO:0000259" key="4">
    <source>
        <dbReference type="Pfam" id="PF08545"/>
    </source>
</evidence>
<evidence type="ECO:0000313" key="5">
    <source>
        <dbReference type="EMBL" id="KAE9630525.1"/>
    </source>
</evidence>
<keyword evidence="1" id="KW-0808">Transferase</keyword>
<reference evidence="5 6" key="1">
    <citation type="submission" date="2019-12" db="EMBL/GenBank/DDBJ databases">
        <authorList>
            <person name="Zhang Y.-J."/>
        </authorList>
    </citation>
    <scope>NUCLEOTIDE SEQUENCE [LARGE SCALE GENOMIC DNA]</scope>
    <source>
        <strain evidence="5 6">H18S-6</strain>
    </source>
</reference>
<dbReference type="EMBL" id="WSFO01000004">
    <property type="protein sequence ID" value="KAE9630525.1"/>
    <property type="molecule type" value="Genomic_DNA"/>
</dbReference>
<accession>A0A6A4RCU2</accession>
<protein>
    <submittedName>
        <fullName evidence="5">Beta-ketoacyl-ACP synthase III</fullName>
    </submittedName>
</protein>
<dbReference type="GO" id="GO:0044550">
    <property type="term" value="P:secondary metabolite biosynthetic process"/>
    <property type="evidence" value="ECO:0007669"/>
    <property type="project" value="TreeGrafter"/>
</dbReference>
<dbReference type="InterPro" id="IPR016039">
    <property type="entry name" value="Thiolase-like"/>
</dbReference>
<evidence type="ECO:0000313" key="6">
    <source>
        <dbReference type="Proteomes" id="UP000441586"/>
    </source>
</evidence>
<feature type="domain" description="Beta-ketoacyl-[acyl-carrier-protein] synthase III N-terminal" evidence="4">
    <location>
        <begin position="150"/>
        <end position="224"/>
    </location>
</feature>
<keyword evidence="2" id="KW-0012">Acyltransferase</keyword>
<organism evidence="5 6">
    <name type="scientific">Parasedimentitalea maritima</name>
    <dbReference type="NCBI Taxonomy" id="2578117"/>
    <lineage>
        <taxon>Bacteria</taxon>
        <taxon>Pseudomonadati</taxon>
        <taxon>Pseudomonadota</taxon>
        <taxon>Alphaproteobacteria</taxon>
        <taxon>Rhodobacterales</taxon>
        <taxon>Paracoccaceae</taxon>
        <taxon>Parasedimentitalea</taxon>
    </lineage>
</organism>
<dbReference type="NCBIfam" id="NF005703">
    <property type="entry name" value="PRK07515.1"/>
    <property type="match status" value="1"/>
</dbReference>
<proteinExistence type="predicted"/>
<dbReference type="InterPro" id="IPR013747">
    <property type="entry name" value="ACP_syn_III_C"/>
</dbReference>
<comment type="caution">
    <text evidence="5">The sequence shown here is derived from an EMBL/GenBank/DDBJ whole genome shotgun (WGS) entry which is preliminary data.</text>
</comment>
<dbReference type="PANTHER" id="PTHR34069">
    <property type="entry name" value="3-OXOACYL-[ACYL-CARRIER-PROTEIN] SYNTHASE 3"/>
    <property type="match status" value="1"/>
</dbReference>